<accession>A0ABT5WXG6</accession>
<keyword evidence="9" id="KW-1185">Reference proteome</keyword>
<feature type="domain" description="Transposase IS4-like" evidence="6">
    <location>
        <begin position="212"/>
        <end position="345"/>
    </location>
</feature>
<sequence length="358" mass="40295">MEVSGLFAIGDHLRRLSETGDPLEALGRIIDFEAFRPVLDAGLGYSDGSKGGRPPYDPVTMFKVLILAAQNNVSDERMEFLIRDRLSWLRFLGFDLGERTPDENTIRLFRERLTRSGAIDRLFTEFDRQLRASGYLAMGGQIVDASLVAASRQRNTAAEKTQIKAGRKAREIWKDEPNKAAQKDTDARWTVKIGRPRDPEAPRSVPELAIAVFGYKTHVAIDQAFGFIRSWTVTSAGRHDGAVLREIVTTDNTSASVWADTAYRSKVNEEWLKARSLVSRIHRKKPPRRPMPDHIRRGNATKSKVRSAVEHVFAQQKDRMGLSVRTVGIERARAKIGLANIAYNMGRLIFHERRASTA</sequence>
<keyword evidence="4" id="KW-0238">DNA-binding</keyword>
<dbReference type="Pfam" id="PF01609">
    <property type="entry name" value="DDE_Tnp_1"/>
    <property type="match status" value="1"/>
</dbReference>
<gene>
    <name evidence="8" type="ORF">PYV00_23130</name>
</gene>
<feature type="domain" description="Transposase InsH N-terminal" evidence="7">
    <location>
        <begin position="14"/>
        <end position="112"/>
    </location>
</feature>
<dbReference type="InterPro" id="IPR008490">
    <property type="entry name" value="Transposase_InsH_N"/>
</dbReference>
<evidence type="ECO:0000256" key="3">
    <source>
        <dbReference type="ARBA" id="ARBA00022578"/>
    </source>
</evidence>
<dbReference type="RefSeq" id="WP_275230717.1">
    <property type="nucleotide sequence ID" value="NZ_JARESE010000092.1"/>
</dbReference>
<reference evidence="8 9" key="1">
    <citation type="submission" date="2023-03" db="EMBL/GenBank/DDBJ databases">
        <title>NovoSphingobium album sp. nov. isolated from polycyclic aromatic hydrocarbons- and heavy-metal polluted soil.</title>
        <authorList>
            <person name="Liu Z."/>
            <person name="Wang K."/>
        </authorList>
    </citation>
    <scope>NUCLEOTIDE SEQUENCE [LARGE SCALE GENOMIC DNA]</scope>
    <source>
        <strain evidence="8 9">H3SJ31-1</strain>
    </source>
</reference>
<evidence type="ECO:0000313" key="8">
    <source>
        <dbReference type="EMBL" id="MDE8654595.1"/>
    </source>
</evidence>
<proteinExistence type="inferred from homology"/>
<evidence type="ECO:0000256" key="5">
    <source>
        <dbReference type="ARBA" id="ARBA00023172"/>
    </source>
</evidence>
<evidence type="ECO:0000259" key="7">
    <source>
        <dbReference type="Pfam" id="PF05598"/>
    </source>
</evidence>
<comment type="similarity">
    <text evidence="2">Belongs to the transposase 11 family.</text>
</comment>
<dbReference type="Proteomes" id="UP001216253">
    <property type="component" value="Unassembled WGS sequence"/>
</dbReference>
<organism evidence="8 9">
    <name type="scientific">Novosphingobium album</name>
    <name type="common">ex Liu et al. 2023</name>
    <dbReference type="NCBI Taxonomy" id="3031130"/>
    <lineage>
        <taxon>Bacteria</taxon>
        <taxon>Pseudomonadati</taxon>
        <taxon>Pseudomonadota</taxon>
        <taxon>Alphaproteobacteria</taxon>
        <taxon>Sphingomonadales</taxon>
        <taxon>Sphingomonadaceae</taxon>
        <taxon>Novosphingobium</taxon>
    </lineage>
</organism>
<dbReference type="NCBIfam" id="NF033581">
    <property type="entry name" value="transpos_IS5_4"/>
    <property type="match status" value="1"/>
</dbReference>
<evidence type="ECO:0000259" key="6">
    <source>
        <dbReference type="Pfam" id="PF01609"/>
    </source>
</evidence>
<dbReference type="PANTHER" id="PTHR35604:SF2">
    <property type="entry name" value="TRANSPOSASE INSH FOR INSERTION SEQUENCE ELEMENT IS5A-RELATED"/>
    <property type="match status" value="1"/>
</dbReference>
<dbReference type="InterPro" id="IPR002559">
    <property type="entry name" value="Transposase_11"/>
</dbReference>
<dbReference type="PANTHER" id="PTHR35604">
    <property type="entry name" value="TRANSPOSASE INSH FOR INSERTION SEQUENCE ELEMENT IS5A-RELATED"/>
    <property type="match status" value="1"/>
</dbReference>
<evidence type="ECO:0000256" key="1">
    <source>
        <dbReference type="ARBA" id="ARBA00003544"/>
    </source>
</evidence>
<keyword evidence="5" id="KW-0233">DNA recombination</keyword>
<name>A0ABT5WXG6_9SPHN</name>
<dbReference type="EMBL" id="JARESE010000092">
    <property type="protein sequence ID" value="MDE8654595.1"/>
    <property type="molecule type" value="Genomic_DNA"/>
</dbReference>
<evidence type="ECO:0000256" key="4">
    <source>
        <dbReference type="ARBA" id="ARBA00023125"/>
    </source>
</evidence>
<evidence type="ECO:0000313" key="9">
    <source>
        <dbReference type="Proteomes" id="UP001216253"/>
    </source>
</evidence>
<keyword evidence="3" id="KW-0815">Transposition</keyword>
<comment type="function">
    <text evidence="1">Involved in the transposition of the insertion sequence IS5.</text>
</comment>
<dbReference type="Pfam" id="PF05598">
    <property type="entry name" value="DUF772"/>
    <property type="match status" value="1"/>
</dbReference>
<protein>
    <submittedName>
        <fullName evidence="8">IS5 family transposase</fullName>
    </submittedName>
</protein>
<dbReference type="InterPro" id="IPR047959">
    <property type="entry name" value="Transpos_IS5"/>
</dbReference>
<comment type="caution">
    <text evidence="8">The sequence shown here is derived from an EMBL/GenBank/DDBJ whole genome shotgun (WGS) entry which is preliminary data.</text>
</comment>
<evidence type="ECO:0000256" key="2">
    <source>
        <dbReference type="ARBA" id="ARBA00010075"/>
    </source>
</evidence>